<dbReference type="EMBL" id="JAPHNI010000043">
    <property type="protein sequence ID" value="KAJ8117723.1"/>
    <property type="molecule type" value="Genomic_DNA"/>
</dbReference>
<name>A0ACC2IR93_9PLEO</name>
<evidence type="ECO:0000313" key="2">
    <source>
        <dbReference type="Proteomes" id="UP001153331"/>
    </source>
</evidence>
<accession>A0ACC2IR93</accession>
<evidence type="ECO:0000313" key="1">
    <source>
        <dbReference type="EMBL" id="KAJ8117723.1"/>
    </source>
</evidence>
<proteinExistence type="predicted"/>
<gene>
    <name evidence="1" type="ORF">OPT61_g1141</name>
</gene>
<comment type="caution">
    <text evidence="1">The sequence shown here is derived from an EMBL/GenBank/DDBJ whole genome shotgun (WGS) entry which is preliminary data.</text>
</comment>
<organism evidence="1 2">
    <name type="scientific">Boeremia exigua</name>
    <dbReference type="NCBI Taxonomy" id="749465"/>
    <lineage>
        <taxon>Eukaryota</taxon>
        <taxon>Fungi</taxon>
        <taxon>Dikarya</taxon>
        <taxon>Ascomycota</taxon>
        <taxon>Pezizomycotina</taxon>
        <taxon>Dothideomycetes</taxon>
        <taxon>Pleosporomycetidae</taxon>
        <taxon>Pleosporales</taxon>
        <taxon>Pleosporineae</taxon>
        <taxon>Didymellaceae</taxon>
        <taxon>Boeremia</taxon>
    </lineage>
</organism>
<sequence>MHPSCINAVAEPSTSFRCPTAERLDSVANTAEHSSAHQDALIKLVFSGAPDAIPVAEAEDRCQNTYIAATIHLNHVSSISEASDML</sequence>
<protein>
    <submittedName>
        <fullName evidence="1">Uncharacterized protein</fullName>
    </submittedName>
</protein>
<reference evidence="1" key="1">
    <citation type="submission" date="2022-11" db="EMBL/GenBank/DDBJ databases">
        <title>Genome Sequence of Boeremia exigua.</title>
        <authorList>
            <person name="Buettner E."/>
        </authorList>
    </citation>
    <scope>NUCLEOTIDE SEQUENCE</scope>
    <source>
        <strain evidence="1">CU02</strain>
    </source>
</reference>
<dbReference type="Proteomes" id="UP001153331">
    <property type="component" value="Unassembled WGS sequence"/>
</dbReference>
<keyword evidence="2" id="KW-1185">Reference proteome</keyword>